<reference evidence="2 3" key="1">
    <citation type="submission" date="2024-01" db="EMBL/GenBank/DDBJ databases">
        <title>Genome assemblies of Stephania.</title>
        <authorList>
            <person name="Yang L."/>
        </authorList>
    </citation>
    <scope>NUCLEOTIDE SEQUENCE [LARGE SCALE GENOMIC DNA]</scope>
    <source>
        <strain evidence="2">JXDWG</strain>
        <tissue evidence="2">Leaf</tissue>
    </source>
</reference>
<dbReference type="Proteomes" id="UP001419268">
    <property type="component" value="Unassembled WGS sequence"/>
</dbReference>
<name>A0AAP0Q4Q1_9MAGN</name>
<comment type="caution">
    <text evidence="2">The sequence shown here is derived from an EMBL/GenBank/DDBJ whole genome shotgun (WGS) entry which is preliminary data.</text>
</comment>
<feature type="compositionally biased region" description="Low complexity" evidence="1">
    <location>
        <begin position="37"/>
        <end position="51"/>
    </location>
</feature>
<organism evidence="2 3">
    <name type="scientific">Stephania cephalantha</name>
    <dbReference type="NCBI Taxonomy" id="152367"/>
    <lineage>
        <taxon>Eukaryota</taxon>
        <taxon>Viridiplantae</taxon>
        <taxon>Streptophyta</taxon>
        <taxon>Embryophyta</taxon>
        <taxon>Tracheophyta</taxon>
        <taxon>Spermatophyta</taxon>
        <taxon>Magnoliopsida</taxon>
        <taxon>Ranunculales</taxon>
        <taxon>Menispermaceae</taxon>
        <taxon>Menispermoideae</taxon>
        <taxon>Cissampelideae</taxon>
        <taxon>Stephania</taxon>
    </lineage>
</organism>
<accession>A0AAP0Q4Q1</accession>
<gene>
    <name evidence="2" type="ORF">Scep_002164</name>
</gene>
<proteinExistence type="predicted"/>
<feature type="region of interest" description="Disordered" evidence="1">
    <location>
        <begin position="1"/>
        <end position="85"/>
    </location>
</feature>
<dbReference type="AlphaFoldDB" id="A0AAP0Q4Q1"/>
<keyword evidence="3" id="KW-1185">Reference proteome</keyword>
<evidence type="ECO:0000256" key="1">
    <source>
        <dbReference type="SAM" id="MobiDB-lite"/>
    </source>
</evidence>
<evidence type="ECO:0000313" key="2">
    <source>
        <dbReference type="EMBL" id="KAK9166973.1"/>
    </source>
</evidence>
<feature type="compositionally biased region" description="Gly residues" evidence="1">
    <location>
        <begin position="72"/>
        <end position="85"/>
    </location>
</feature>
<sequence length="85" mass="8981">MGKKETTRERWRRAPARRDGDGGSQRGNGEEKGSCGTSAPARSARSRWWSTRRPREVTQWRTSSAAEMAAGTDGGSSAGAPGGGS</sequence>
<evidence type="ECO:0000313" key="3">
    <source>
        <dbReference type="Proteomes" id="UP001419268"/>
    </source>
</evidence>
<protein>
    <submittedName>
        <fullName evidence="2">Uncharacterized protein</fullName>
    </submittedName>
</protein>
<dbReference type="EMBL" id="JBBNAG010000001">
    <property type="protein sequence ID" value="KAK9166973.1"/>
    <property type="molecule type" value="Genomic_DNA"/>
</dbReference>